<dbReference type="SUPFAM" id="SSF49695">
    <property type="entry name" value="gamma-Crystallin-like"/>
    <property type="match status" value="1"/>
</dbReference>
<sequence length="139" mass="14870">MAVRATVLATSLSAVTVAGLCLSAATPAAAEPAPAAAANPCDIGALCVYEDAEFGGKHFEHQGNQSNWLNTSAPSQLRNKDSSWANRYQSWYWSCVYDRPGYVAVTVWVSRGQYLPRAGSGMYVNRGESHHGWNAGVSC</sequence>
<dbReference type="AlphaFoldDB" id="A0A365H485"/>
<name>A0A365H485_9ACTN</name>
<dbReference type="Pfam" id="PF03995">
    <property type="entry name" value="Inhibitor_I36"/>
    <property type="match status" value="1"/>
</dbReference>
<evidence type="ECO:0000256" key="1">
    <source>
        <dbReference type="SAM" id="SignalP"/>
    </source>
</evidence>
<dbReference type="InterPro" id="IPR011024">
    <property type="entry name" value="G_crystallin-like"/>
</dbReference>
<evidence type="ECO:0000313" key="2">
    <source>
        <dbReference type="EMBL" id="RAY13802.1"/>
    </source>
</evidence>
<dbReference type="EMBL" id="QLYX01000008">
    <property type="protein sequence ID" value="RAY13802.1"/>
    <property type="molecule type" value="Genomic_DNA"/>
</dbReference>
<gene>
    <name evidence="2" type="ORF">DPM19_19310</name>
</gene>
<organism evidence="2 3">
    <name type="scientific">Actinomadura craniellae</name>
    <dbReference type="NCBI Taxonomy" id="2231787"/>
    <lineage>
        <taxon>Bacteria</taxon>
        <taxon>Bacillati</taxon>
        <taxon>Actinomycetota</taxon>
        <taxon>Actinomycetes</taxon>
        <taxon>Streptosporangiales</taxon>
        <taxon>Thermomonosporaceae</taxon>
        <taxon>Actinomadura</taxon>
    </lineage>
</organism>
<keyword evidence="1" id="KW-0732">Signal</keyword>
<reference evidence="2 3" key="1">
    <citation type="submission" date="2018-06" db="EMBL/GenBank/DDBJ databases">
        <title>Actinomadura craniellae sp. nov. isolated from marine sponge Craniella sp.</title>
        <authorList>
            <person name="Li L."/>
            <person name="Xu Q.H."/>
            <person name="Lin H.W."/>
            <person name="Lu Y.H."/>
        </authorList>
    </citation>
    <scope>NUCLEOTIDE SEQUENCE [LARGE SCALE GENOMIC DNA]</scope>
    <source>
        <strain evidence="2 3">LHW63021</strain>
    </source>
</reference>
<comment type="caution">
    <text evidence="2">The sequence shown here is derived from an EMBL/GenBank/DDBJ whole genome shotgun (WGS) entry which is preliminary data.</text>
</comment>
<keyword evidence="3" id="KW-1185">Reference proteome</keyword>
<feature type="signal peptide" evidence="1">
    <location>
        <begin position="1"/>
        <end position="30"/>
    </location>
</feature>
<evidence type="ECO:0000313" key="3">
    <source>
        <dbReference type="Proteomes" id="UP000251891"/>
    </source>
</evidence>
<proteinExistence type="predicted"/>
<dbReference type="RefSeq" id="WP_111869340.1">
    <property type="nucleotide sequence ID" value="NZ_QLYX01000008.1"/>
</dbReference>
<protein>
    <recommendedName>
        <fullName evidence="4">Peptidase inhibitor family I36 protein</fullName>
    </recommendedName>
</protein>
<dbReference type="Proteomes" id="UP000251891">
    <property type="component" value="Unassembled WGS sequence"/>
</dbReference>
<feature type="chain" id="PRO_5016900986" description="Peptidase inhibitor family I36 protein" evidence="1">
    <location>
        <begin position="31"/>
        <end position="139"/>
    </location>
</feature>
<evidence type="ECO:0008006" key="4">
    <source>
        <dbReference type="Google" id="ProtNLM"/>
    </source>
</evidence>
<dbReference type="OrthoDB" id="10015532at2"/>
<accession>A0A365H485</accession>